<dbReference type="InterPro" id="IPR045584">
    <property type="entry name" value="Pilin-like"/>
</dbReference>
<gene>
    <name evidence="1" type="primary">xcpT_2</name>
    <name evidence="1" type="ORF">ERS686654_00802</name>
</gene>
<sequence>MKKAFTMIELVFVIVIIGILASLAVPKLALTATDAKATSQAGTLKDVLMQLKTYYIANGKLLDHKDSNWQEAVKTMSPQYKLSSEKNEKDPTKEEWVGCVNLWPTNNQNAQGKNKASRAYIHVKASSNNSSFCKVFRNLEAVKKWISYENNGVSMADSNIFSDGSWKEDQR</sequence>
<accession>A0A0S4RRV5</accession>
<comment type="caution">
    <text evidence="1">The sequence shown here is derived from an EMBL/GenBank/DDBJ whole genome shotgun (WGS) entry which is preliminary data.</text>
</comment>
<dbReference type="EMBL" id="FAVB01000002">
    <property type="protein sequence ID" value="CUU76827.1"/>
    <property type="molecule type" value="Genomic_DNA"/>
</dbReference>
<dbReference type="NCBIfam" id="TIGR02532">
    <property type="entry name" value="IV_pilin_GFxxxE"/>
    <property type="match status" value="1"/>
</dbReference>
<dbReference type="AlphaFoldDB" id="A0A0S4RRV5"/>
<dbReference type="SUPFAM" id="SSF54523">
    <property type="entry name" value="Pili subunits"/>
    <property type="match status" value="1"/>
</dbReference>
<name>A0A0S4RRV5_CAMHY</name>
<keyword evidence="2" id="KW-1185">Reference proteome</keyword>
<dbReference type="InterPro" id="IPR012902">
    <property type="entry name" value="N_methyl_site"/>
</dbReference>
<organism evidence="1 2">
    <name type="scientific">Campylobacter hyointestinalis subsp. hyointestinalis</name>
    <dbReference type="NCBI Taxonomy" id="91352"/>
    <lineage>
        <taxon>Bacteria</taxon>
        <taxon>Pseudomonadati</taxon>
        <taxon>Campylobacterota</taxon>
        <taxon>Epsilonproteobacteria</taxon>
        <taxon>Campylobacterales</taxon>
        <taxon>Campylobacteraceae</taxon>
        <taxon>Campylobacter</taxon>
    </lineage>
</organism>
<protein>
    <submittedName>
        <fullName evidence="1">N-terminal methylation domain-containing protein</fullName>
    </submittedName>
</protein>
<proteinExistence type="predicted"/>
<dbReference type="Pfam" id="PF07963">
    <property type="entry name" value="N_methyl"/>
    <property type="match status" value="1"/>
</dbReference>
<dbReference type="Gene3D" id="3.30.700.10">
    <property type="entry name" value="Glycoprotein, Type 4 Pilin"/>
    <property type="match status" value="1"/>
</dbReference>
<reference evidence="1 2" key="1">
    <citation type="submission" date="2015-11" db="EMBL/GenBank/DDBJ databases">
        <authorList>
            <consortium name="Pathogen Informatics"/>
        </authorList>
    </citation>
    <scope>NUCLEOTIDE SEQUENCE [LARGE SCALE GENOMIC DNA]</scope>
    <source>
        <strain evidence="1 2">006A-0059</strain>
    </source>
</reference>
<dbReference type="RefSeq" id="WP_081046520.1">
    <property type="nucleotide sequence ID" value="NZ_FAUU01000001.1"/>
</dbReference>
<evidence type="ECO:0000313" key="2">
    <source>
        <dbReference type="Proteomes" id="UP000052237"/>
    </source>
</evidence>
<dbReference type="PANTHER" id="PTHR30093">
    <property type="entry name" value="GENERAL SECRETION PATHWAY PROTEIN G"/>
    <property type="match status" value="1"/>
</dbReference>
<evidence type="ECO:0000313" key="1">
    <source>
        <dbReference type="EMBL" id="CUU76827.1"/>
    </source>
</evidence>
<dbReference type="Proteomes" id="UP000052237">
    <property type="component" value="Unassembled WGS sequence"/>
</dbReference>